<evidence type="ECO:0000313" key="6">
    <source>
        <dbReference type="EMBL" id="NQX30179.1"/>
    </source>
</evidence>
<gene>
    <name evidence="6" type="ORF">HQN85_00455</name>
</gene>
<dbReference type="InterPro" id="IPR041058">
    <property type="entry name" value="FucT_N"/>
</dbReference>
<evidence type="ECO:0000313" key="7">
    <source>
        <dbReference type="Proteomes" id="UP000762110"/>
    </source>
</evidence>
<evidence type="ECO:0000256" key="2">
    <source>
        <dbReference type="ARBA" id="ARBA00022676"/>
    </source>
</evidence>
<protein>
    <recommendedName>
        <fullName evidence="8">Glycosyltransferase family 10 (Fucosyltransferase) C-term</fullName>
    </recommendedName>
</protein>
<name>A0ABX2D838_9SPHI</name>
<proteinExistence type="inferred from homology"/>
<keyword evidence="3" id="KW-0808">Transferase</keyword>
<feature type="domain" description="Alpha-(1,3)-fucosyltransferase FucT N-terminal" evidence="5">
    <location>
        <begin position="23"/>
        <end position="86"/>
    </location>
</feature>
<dbReference type="RefSeq" id="WP_173268381.1">
    <property type="nucleotide sequence ID" value="NZ_JABMKV010000001.1"/>
</dbReference>
<keyword evidence="2" id="KW-0328">Glycosyltransferase</keyword>
<evidence type="ECO:0000259" key="5">
    <source>
        <dbReference type="Pfam" id="PF18025"/>
    </source>
</evidence>
<dbReference type="Gene3D" id="3.40.50.11660">
    <property type="entry name" value="Glycosyl transferase family 10, C-terminal domain"/>
    <property type="match status" value="1"/>
</dbReference>
<dbReference type="Pfam" id="PF18025">
    <property type="entry name" value="FucT_N"/>
    <property type="match status" value="1"/>
</dbReference>
<reference evidence="6 7" key="1">
    <citation type="submission" date="2020-05" db="EMBL/GenBank/DDBJ databases">
        <title>Description of Pedobacter foliorum sp. nov.</title>
        <authorList>
            <person name="Qi S."/>
            <person name="Carlier A."/>
            <person name="Cnockaert M."/>
            <person name="Vandamme P."/>
        </authorList>
    </citation>
    <scope>NUCLEOTIDE SEQUENCE [LARGE SCALE GENOMIC DNA]</scope>
    <source>
        <strain evidence="6 7">LMG 31300</strain>
    </source>
</reference>
<dbReference type="Pfam" id="PF00852">
    <property type="entry name" value="Glyco_transf_10"/>
    <property type="match status" value="1"/>
</dbReference>
<dbReference type="InterPro" id="IPR055270">
    <property type="entry name" value="Glyco_tran_10_C"/>
</dbReference>
<accession>A0ABX2D838</accession>
<evidence type="ECO:0000256" key="3">
    <source>
        <dbReference type="ARBA" id="ARBA00022679"/>
    </source>
</evidence>
<dbReference type="EMBL" id="JABMKV010000001">
    <property type="protein sequence ID" value="NQX30179.1"/>
    <property type="molecule type" value="Genomic_DNA"/>
</dbReference>
<comment type="caution">
    <text evidence="6">The sequence shown here is derived from an EMBL/GenBank/DDBJ whole genome shotgun (WGS) entry which is preliminary data.</text>
</comment>
<evidence type="ECO:0000259" key="4">
    <source>
        <dbReference type="Pfam" id="PF00852"/>
    </source>
</evidence>
<evidence type="ECO:0008006" key="8">
    <source>
        <dbReference type="Google" id="ProtNLM"/>
    </source>
</evidence>
<dbReference type="InterPro" id="IPR038577">
    <property type="entry name" value="GT10-like_C_sf"/>
</dbReference>
<dbReference type="SUPFAM" id="SSF53756">
    <property type="entry name" value="UDP-Glycosyltransferase/glycogen phosphorylase"/>
    <property type="match status" value="1"/>
</dbReference>
<dbReference type="PANTHER" id="PTHR11929:SF194">
    <property type="entry name" value="ALPHA-(1,3)-FUCOSYLTRANSFERASE 10"/>
    <property type="match status" value="1"/>
</dbReference>
<organism evidence="6 7">
    <name type="scientific">Pedobacter boryungensis</name>
    <dbReference type="NCBI Taxonomy" id="869962"/>
    <lineage>
        <taxon>Bacteria</taxon>
        <taxon>Pseudomonadati</taxon>
        <taxon>Bacteroidota</taxon>
        <taxon>Sphingobacteriia</taxon>
        <taxon>Sphingobacteriales</taxon>
        <taxon>Sphingobacteriaceae</taxon>
        <taxon>Pedobacter</taxon>
    </lineage>
</organism>
<dbReference type="InterPro" id="IPR001503">
    <property type="entry name" value="Glyco_trans_10"/>
</dbReference>
<dbReference type="Proteomes" id="UP000762110">
    <property type="component" value="Unassembled WGS sequence"/>
</dbReference>
<evidence type="ECO:0000256" key="1">
    <source>
        <dbReference type="ARBA" id="ARBA00008919"/>
    </source>
</evidence>
<keyword evidence="7" id="KW-1185">Reference proteome</keyword>
<sequence>MIKKSIKIKFQNGLSFNDFVKEVFEVNKLTDDFDFEESDEPDFIVFGPYGNNIPPVGNYTRIGYFCENMTPDLTTCEYAFGIPLEKEINNPNYKRIQWHGVNPELFIKKFTDNDIDRIVSEKTSFCNFLYSNKVPYREEFFRQLSKYKKVDAPGKSMNNMSGIDSLYQGNTWERKRQFLSKYKFTIAFENYAYPGYQTEKLYDAMQVNSLPIYSGDINVSEIFNVKSFLNANEYIKIKNNKVIQSLEKFSQQNFVDFRPQEFRKPQNHLSRKLKAYGRILKMYLNYNNLNFEPLIEKIIEIDNNQDLYIKYLKEPWLNNNEVLSNSYSKNTWSKIFNAGKS</sequence>
<feature type="domain" description="Fucosyltransferase C-terminal" evidence="4">
    <location>
        <begin position="121"/>
        <end position="247"/>
    </location>
</feature>
<dbReference type="PANTHER" id="PTHR11929">
    <property type="entry name" value="ALPHA- 1,3 -FUCOSYLTRANSFERASE"/>
    <property type="match status" value="1"/>
</dbReference>
<comment type="similarity">
    <text evidence="1">Belongs to the glycosyltransferase 10 family.</text>
</comment>